<sequence length="204" mass="23432">MLVISFSIIAVGLFTYIIIRGFYLFWLHPLAKYPGPKLAAISNVWYSFHWLSGRYPWTLERQFYIYGDVVRIAPNELAFRSPQAYRDIYGSTHKGRETFVKTDIQDYSEFTGFPNLGIAAVRDPEKHAEVARDLKAAFSSHTLQSCQGVIHQVIDEFVLQLEQRVEVDITKWAEYLVQDISGEIIYGREATLVKAGELSYLKVV</sequence>
<feature type="transmembrane region" description="Helical" evidence="5">
    <location>
        <begin position="6"/>
        <end position="27"/>
    </location>
</feature>
<evidence type="ECO:0000256" key="1">
    <source>
        <dbReference type="ARBA" id="ARBA00010617"/>
    </source>
</evidence>
<dbReference type="GeneID" id="62159065"/>
<dbReference type="InterPro" id="IPR036396">
    <property type="entry name" value="Cyt_P450_sf"/>
</dbReference>
<evidence type="ECO:0000313" key="6">
    <source>
        <dbReference type="EMBL" id="KAF9879039.1"/>
    </source>
</evidence>
<dbReference type="PANTHER" id="PTHR24305:SF166">
    <property type="entry name" value="CYTOCHROME P450 12A4, MITOCHONDRIAL-RELATED"/>
    <property type="match status" value="1"/>
</dbReference>
<dbReference type="PANTHER" id="PTHR24305">
    <property type="entry name" value="CYTOCHROME P450"/>
    <property type="match status" value="1"/>
</dbReference>
<keyword evidence="5" id="KW-1133">Transmembrane helix</keyword>
<evidence type="ECO:0000256" key="5">
    <source>
        <dbReference type="SAM" id="Phobius"/>
    </source>
</evidence>
<keyword evidence="3" id="KW-0479">Metal-binding</keyword>
<gene>
    <name evidence="6" type="ORF">CkaCkLH20_03272</name>
</gene>
<keyword evidence="7" id="KW-1185">Reference proteome</keyword>
<dbReference type="GO" id="GO:0016705">
    <property type="term" value="F:oxidoreductase activity, acting on paired donors, with incorporation or reduction of molecular oxygen"/>
    <property type="evidence" value="ECO:0007669"/>
    <property type="project" value="InterPro"/>
</dbReference>
<keyword evidence="5" id="KW-0472">Membrane</keyword>
<evidence type="ECO:0000256" key="4">
    <source>
        <dbReference type="ARBA" id="ARBA00023004"/>
    </source>
</evidence>
<dbReference type="GO" id="GO:0005506">
    <property type="term" value="F:iron ion binding"/>
    <property type="evidence" value="ECO:0007669"/>
    <property type="project" value="InterPro"/>
</dbReference>
<keyword evidence="2" id="KW-0349">Heme</keyword>
<dbReference type="AlphaFoldDB" id="A0A9P6IAQ0"/>
<dbReference type="GO" id="GO:0020037">
    <property type="term" value="F:heme binding"/>
    <property type="evidence" value="ECO:0007669"/>
    <property type="project" value="InterPro"/>
</dbReference>
<organism evidence="6 7">
    <name type="scientific">Colletotrichum karsti</name>
    <dbReference type="NCBI Taxonomy" id="1095194"/>
    <lineage>
        <taxon>Eukaryota</taxon>
        <taxon>Fungi</taxon>
        <taxon>Dikarya</taxon>
        <taxon>Ascomycota</taxon>
        <taxon>Pezizomycotina</taxon>
        <taxon>Sordariomycetes</taxon>
        <taxon>Hypocreomycetidae</taxon>
        <taxon>Glomerellales</taxon>
        <taxon>Glomerellaceae</taxon>
        <taxon>Colletotrichum</taxon>
        <taxon>Colletotrichum boninense species complex</taxon>
    </lineage>
</organism>
<dbReference type="OrthoDB" id="4813061at2759"/>
<evidence type="ECO:0000256" key="2">
    <source>
        <dbReference type="ARBA" id="ARBA00022617"/>
    </source>
</evidence>
<dbReference type="EMBL" id="JAATWM020000008">
    <property type="protein sequence ID" value="KAF9879039.1"/>
    <property type="molecule type" value="Genomic_DNA"/>
</dbReference>
<reference evidence="6" key="1">
    <citation type="submission" date="2020-03" db="EMBL/GenBank/DDBJ databases">
        <authorList>
            <person name="He L."/>
        </authorList>
    </citation>
    <scope>NUCLEOTIDE SEQUENCE</scope>
    <source>
        <strain evidence="6">CkLH20</strain>
    </source>
</reference>
<dbReference type="InterPro" id="IPR050121">
    <property type="entry name" value="Cytochrome_P450_monoxygenase"/>
</dbReference>
<keyword evidence="5" id="KW-0812">Transmembrane</keyword>
<dbReference type="Gene3D" id="1.10.630.10">
    <property type="entry name" value="Cytochrome P450"/>
    <property type="match status" value="1"/>
</dbReference>
<accession>A0A9P6IAQ0</accession>
<evidence type="ECO:0000313" key="7">
    <source>
        <dbReference type="Proteomes" id="UP000781932"/>
    </source>
</evidence>
<dbReference type="SUPFAM" id="SSF48264">
    <property type="entry name" value="Cytochrome P450"/>
    <property type="match status" value="1"/>
</dbReference>
<comment type="caution">
    <text evidence="6">The sequence shown here is derived from an EMBL/GenBank/DDBJ whole genome shotgun (WGS) entry which is preliminary data.</text>
</comment>
<protein>
    <recommendedName>
        <fullName evidence="8">Cytochrome P450</fullName>
    </recommendedName>
</protein>
<dbReference type="GO" id="GO:0004497">
    <property type="term" value="F:monooxygenase activity"/>
    <property type="evidence" value="ECO:0007669"/>
    <property type="project" value="InterPro"/>
</dbReference>
<dbReference type="RefSeq" id="XP_038748500.1">
    <property type="nucleotide sequence ID" value="XM_038885991.1"/>
</dbReference>
<comment type="similarity">
    <text evidence="1">Belongs to the cytochrome P450 family.</text>
</comment>
<proteinExistence type="inferred from homology"/>
<evidence type="ECO:0008006" key="8">
    <source>
        <dbReference type="Google" id="ProtNLM"/>
    </source>
</evidence>
<keyword evidence="4" id="KW-0408">Iron</keyword>
<dbReference type="Proteomes" id="UP000781932">
    <property type="component" value="Unassembled WGS sequence"/>
</dbReference>
<reference evidence="6" key="2">
    <citation type="submission" date="2020-11" db="EMBL/GenBank/DDBJ databases">
        <title>Whole genome sequencing of Colletotrichum sp.</title>
        <authorList>
            <person name="Li H."/>
        </authorList>
    </citation>
    <scope>NUCLEOTIDE SEQUENCE</scope>
    <source>
        <strain evidence="6">CkLH20</strain>
    </source>
</reference>
<name>A0A9P6IAQ0_9PEZI</name>
<evidence type="ECO:0000256" key="3">
    <source>
        <dbReference type="ARBA" id="ARBA00022723"/>
    </source>
</evidence>